<gene>
    <name evidence="1" type="ORF">BITS_0030</name>
</gene>
<keyword evidence="2" id="KW-1185">Reference proteome</keyword>
<dbReference type="AlphaFoldDB" id="A0A087EC69"/>
<name>A0A087EC69_9BIFI</name>
<evidence type="ECO:0000313" key="1">
    <source>
        <dbReference type="EMBL" id="KFJ05370.1"/>
    </source>
</evidence>
<sequence length="202" mass="21258">MSNTQHSSSHGKLIAVLIAAALVIILALISAFVWPGWALNGQTQPATQETTTSTESSTPTISATPLPEDATELLKSMPDSVLNFARTAASPSATWGSSSPLEEYTMTYSTGEDALNITLIAAQWSAADNAKTQYDALVGGLSGQELSSGNVKVNGSTVGSYTVKTDASDDTKAVAVWQNDTAVFQASGLKESVLRFYEKFPM</sequence>
<reference evidence="1 2" key="1">
    <citation type="submission" date="2014-03" db="EMBL/GenBank/DDBJ databases">
        <title>Genomics of Bifidobacteria.</title>
        <authorList>
            <person name="Ventura M."/>
            <person name="Milani C."/>
            <person name="Lugli G.A."/>
        </authorList>
    </citation>
    <scope>NUCLEOTIDE SEQUENCE [LARGE SCALE GENOMIC DNA]</scope>
    <source>
        <strain evidence="1 2">JCM 13495</strain>
    </source>
</reference>
<organism evidence="1 2">
    <name type="scientific">Bifidobacterium tsurumiense</name>
    <dbReference type="NCBI Taxonomy" id="356829"/>
    <lineage>
        <taxon>Bacteria</taxon>
        <taxon>Bacillati</taxon>
        <taxon>Actinomycetota</taxon>
        <taxon>Actinomycetes</taxon>
        <taxon>Bifidobacteriales</taxon>
        <taxon>Bifidobacteriaceae</taxon>
        <taxon>Bifidobacterium</taxon>
    </lineage>
</organism>
<evidence type="ECO:0000313" key="2">
    <source>
        <dbReference type="Proteomes" id="UP000029080"/>
    </source>
</evidence>
<dbReference type="eggNOG" id="ENOG5033B3F">
    <property type="taxonomic scope" value="Bacteria"/>
</dbReference>
<accession>A0A087EC69</accession>
<proteinExistence type="predicted"/>
<dbReference type="Proteomes" id="UP000029080">
    <property type="component" value="Unassembled WGS sequence"/>
</dbReference>
<dbReference type="RefSeq" id="WP_026641514.1">
    <property type="nucleotide sequence ID" value="NZ_JGZU01000015.1"/>
</dbReference>
<protein>
    <submittedName>
        <fullName evidence="1">Uncharacterized protein</fullName>
    </submittedName>
</protein>
<dbReference type="STRING" id="356829.BITS_0030"/>
<comment type="caution">
    <text evidence="1">The sequence shown here is derived from an EMBL/GenBank/DDBJ whole genome shotgun (WGS) entry which is preliminary data.</text>
</comment>
<dbReference type="EMBL" id="JGZU01000015">
    <property type="protein sequence ID" value="KFJ05370.1"/>
    <property type="molecule type" value="Genomic_DNA"/>
</dbReference>
<dbReference type="OrthoDB" id="3242799at2"/>